<evidence type="ECO:0000256" key="4">
    <source>
        <dbReference type="ARBA" id="ARBA00007293"/>
    </source>
</evidence>
<evidence type="ECO:0000256" key="7">
    <source>
        <dbReference type="ARBA" id="ARBA00022927"/>
    </source>
</evidence>
<dbReference type="GO" id="GO:0015031">
    <property type="term" value="P:protein transport"/>
    <property type="evidence" value="ECO:0007669"/>
    <property type="project" value="UniProtKB-KW"/>
</dbReference>
<dbReference type="Pfam" id="PF02991">
    <property type="entry name" value="ATG8"/>
    <property type="match status" value="1"/>
</dbReference>
<dbReference type="Gene3D" id="3.10.20.90">
    <property type="entry name" value="Phosphatidylinositol 3-kinase Catalytic Subunit, Chain A, domain 1"/>
    <property type="match status" value="2"/>
</dbReference>
<feature type="lipid moiety-binding region" description="Phosphatidylserine amidated glycine; alternate" evidence="11">
    <location>
        <position position="220"/>
    </location>
</feature>
<dbReference type="GO" id="GO:0005776">
    <property type="term" value="C:autophagosome"/>
    <property type="evidence" value="ECO:0007669"/>
    <property type="project" value="UniProtKB-ARBA"/>
</dbReference>
<evidence type="ECO:0000256" key="8">
    <source>
        <dbReference type="ARBA" id="ARBA00023136"/>
    </source>
</evidence>
<organism evidence="13 14">
    <name type="scientific">Malus domestica</name>
    <name type="common">Apple</name>
    <name type="synonym">Pyrus malus</name>
    <dbReference type="NCBI Taxonomy" id="3750"/>
    <lineage>
        <taxon>Eukaryota</taxon>
        <taxon>Viridiplantae</taxon>
        <taxon>Streptophyta</taxon>
        <taxon>Embryophyta</taxon>
        <taxon>Tracheophyta</taxon>
        <taxon>Spermatophyta</taxon>
        <taxon>Magnoliopsida</taxon>
        <taxon>eudicotyledons</taxon>
        <taxon>Gunneridae</taxon>
        <taxon>Pentapetalae</taxon>
        <taxon>rosids</taxon>
        <taxon>fabids</taxon>
        <taxon>Rosales</taxon>
        <taxon>Rosaceae</taxon>
        <taxon>Amygdaloideae</taxon>
        <taxon>Maleae</taxon>
        <taxon>Malus</taxon>
    </lineage>
</organism>
<evidence type="ECO:0000256" key="2">
    <source>
        <dbReference type="ARBA" id="ARBA00004245"/>
    </source>
</evidence>
<dbReference type="AlphaFoldDB" id="A0A498IB85"/>
<feature type="non-terminal residue" evidence="13">
    <location>
        <position position="1"/>
    </location>
</feature>
<keyword evidence="9" id="KW-0206">Cytoskeleton</keyword>
<dbReference type="GO" id="GO:0005874">
    <property type="term" value="C:microtubule"/>
    <property type="evidence" value="ECO:0007669"/>
    <property type="project" value="UniProtKB-KW"/>
</dbReference>
<dbReference type="Proteomes" id="UP000290289">
    <property type="component" value="Chromosome 12"/>
</dbReference>
<accession>A0A498IB85</accession>
<dbReference type="PANTHER" id="PTHR10969">
    <property type="entry name" value="MICROTUBULE-ASSOCIATED PROTEINS 1A/1B LIGHT CHAIN 3-RELATED"/>
    <property type="match status" value="1"/>
</dbReference>
<keyword evidence="9" id="KW-0963">Cytoplasm</keyword>
<keyword evidence="7" id="KW-0653">Protein transport</keyword>
<comment type="similarity">
    <text evidence="4 12">Belongs to the ATG8 family.</text>
</comment>
<evidence type="ECO:0000256" key="5">
    <source>
        <dbReference type="ARBA" id="ARBA00022701"/>
    </source>
</evidence>
<keyword evidence="8" id="KW-0472">Membrane</keyword>
<dbReference type="GO" id="GO:0016020">
    <property type="term" value="C:membrane"/>
    <property type="evidence" value="ECO:0007669"/>
    <property type="project" value="UniProtKB-SubCell"/>
</dbReference>
<evidence type="ECO:0000256" key="12">
    <source>
        <dbReference type="RuleBase" id="RU004384"/>
    </source>
</evidence>
<keyword evidence="10 11" id="KW-0449">Lipoprotein</keyword>
<keyword evidence="7" id="KW-0813">Transport</keyword>
<dbReference type="InterPro" id="IPR029071">
    <property type="entry name" value="Ubiquitin-like_domsf"/>
</dbReference>
<evidence type="ECO:0000256" key="1">
    <source>
        <dbReference type="ARBA" id="ARBA00003307"/>
    </source>
</evidence>
<comment type="caution">
    <text evidence="13">The sequence shown here is derived from an EMBL/GenBank/DDBJ whole genome shotgun (WGS) entry which is preliminary data.</text>
</comment>
<protein>
    <recommendedName>
        <fullName evidence="12">Autophagy-related protein</fullName>
    </recommendedName>
</protein>
<proteinExistence type="inferred from homology"/>
<comment type="function">
    <text evidence="1">Ubiquitin-like modifier involved in autophagosomes formation. May mediate the delivery of the autophagosomes to the vacuole via the microtubule cytoskeleton.</text>
</comment>
<gene>
    <name evidence="13" type="ORF">DVH24_004364</name>
</gene>
<evidence type="ECO:0000313" key="13">
    <source>
        <dbReference type="EMBL" id="RXH80450.1"/>
    </source>
</evidence>
<evidence type="ECO:0000313" key="14">
    <source>
        <dbReference type="Proteomes" id="UP000290289"/>
    </source>
</evidence>
<keyword evidence="14" id="KW-1185">Reference proteome</keyword>
<keyword evidence="6" id="KW-0833">Ubl conjugation pathway</keyword>
<dbReference type="SUPFAM" id="SSF54236">
    <property type="entry name" value="Ubiquitin-like"/>
    <property type="match status" value="2"/>
</dbReference>
<sequence length="388" mass="44630">NSSAQNVFLCCDASLFENLQTRRGVVGGGASFAMAEISSNSAKVHPVKGDIASATHASICERLSHKSRWNRFGHYVFSHGVRVLDPWNHVQYRMAMEKLLSSNLNSNLTASEANKFKPPFAWKQREEHPDYVPVSVEKDARSDIPDIETKKYQVHRDMPLREFVYYIQTSIGNFDMYEPMFVRFKNTEPPAGALMSAIDEGNKDEDGFLRMIYSGDRARGSVEMLPVRTSIINENVKTRKLVRTPIKVLDPWNDKGFELAKALHFKHAGEQLAWDPDMRRRLLDMYEPWSIDAWKLRQKKPDRVPVWVEKDPSSGIRDIGPKKYHVLGDIPLGEFVNYKGFKDARLYDREAWICMEKAYSIRKTRMKTDSFTSPTVEKREEAGPTEVF</sequence>
<evidence type="ECO:0000256" key="11">
    <source>
        <dbReference type="PIRSR" id="PIRSR604241-50"/>
    </source>
</evidence>
<dbReference type="GO" id="GO:0006914">
    <property type="term" value="P:autophagy"/>
    <property type="evidence" value="ECO:0007669"/>
    <property type="project" value="UniProtKB-KW"/>
</dbReference>
<evidence type="ECO:0000256" key="10">
    <source>
        <dbReference type="ARBA" id="ARBA00023288"/>
    </source>
</evidence>
<keyword evidence="5" id="KW-0493">Microtubule</keyword>
<evidence type="ECO:0000256" key="9">
    <source>
        <dbReference type="ARBA" id="ARBA00023212"/>
    </source>
</evidence>
<evidence type="ECO:0000256" key="3">
    <source>
        <dbReference type="ARBA" id="ARBA00004370"/>
    </source>
</evidence>
<comment type="subcellular location">
    <subcellularLocation>
        <location evidence="2">Cytoplasm</location>
        <location evidence="2">Cytoskeleton</location>
    </subcellularLocation>
    <subcellularLocation>
        <location evidence="3">Membrane</location>
    </subcellularLocation>
</comment>
<evidence type="ECO:0000256" key="6">
    <source>
        <dbReference type="ARBA" id="ARBA00022786"/>
    </source>
</evidence>
<dbReference type="EMBL" id="RDQH01000338">
    <property type="protein sequence ID" value="RXH80450.1"/>
    <property type="molecule type" value="Genomic_DNA"/>
</dbReference>
<name>A0A498IB85_MALDO</name>
<reference evidence="13 14" key="1">
    <citation type="submission" date="2018-10" db="EMBL/GenBank/DDBJ databases">
        <title>A high-quality apple genome assembly.</title>
        <authorList>
            <person name="Hu J."/>
        </authorList>
    </citation>
    <scope>NUCLEOTIDE SEQUENCE [LARGE SCALE GENOMIC DNA]</scope>
    <source>
        <strain evidence="14">cv. HFTH1</strain>
        <tissue evidence="13">Young leaf</tissue>
    </source>
</reference>
<keyword evidence="12" id="KW-0072">Autophagy</keyword>
<dbReference type="InterPro" id="IPR004241">
    <property type="entry name" value="Atg8-like"/>
</dbReference>